<evidence type="ECO:0000259" key="1">
    <source>
        <dbReference type="PROSITE" id="PS50943"/>
    </source>
</evidence>
<dbReference type="GO" id="GO:0003677">
    <property type="term" value="F:DNA binding"/>
    <property type="evidence" value="ECO:0007669"/>
    <property type="project" value="InterPro"/>
</dbReference>
<gene>
    <name evidence="2" type="ORF">Z955_13385</name>
</gene>
<dbReference type="Gene3D" id="1.10.260.40">
    <property type="entry name" value="lambda repressor-like DNA-binding domains"/>
    <property type="match status" value="1"/>
</dbReference>
<dbReference type="PROSITE" id="PS50943">
    <property type="entry name" value="HTH_CROC1"/>
    <property type="match status" value="1"/>
</dbReference>
<comment type="caution">
    <text evidence="2">The sequence shown here is derived from an EMBL/GenBank/DDBJ whole genome shotgun (WGS) entry which is preliminary data.</text>
</comment>
<dbReference type="EMBL" id="JDRY01000086">
    <property type="protein sequence ID" value="KGM96109.1"/>
    <property type="molecule type" value="Genomic_DNA"/>
</dbReference>
<dbReference type="InterPro" id="IPR010982">
    <property type="entry name" value="Lambda_DNA-bd_dom_sf"/>
</dbReference>
<dbReference type="CDD" id="cd00093">
    <property type="entry name" value="HTH_XRE"/>
    <property type="match status" value="1"/>
</dbReference>
<dbReference type="AlphaFoldDB" id="A0A0A0I402"/>
<dbReference type="Pfam" id="PF01381">
    <property type="entry name" value="HTH_3"/>
    <property type="match status" value="1"/>
</dbReference>
<evidence type="ECO:0000313" key="3">
    <source>
        <dbReference type="Proteomes" id="UP000030014"/>
    </source>
</evidence>
<evidence type="ECO:0000313" key="2">
    <source>
        <dbReference type="EMBL" id="KGM96109.1"/>
    </source>
</evidence>
<organism evidence="2 3">
    <name type="scientific">Clostridium botulinum C/D str. DC5</name>
    <dbReference type="NCBI Taxonomy" id="1443128"/>
    <lineage>
        <taxon>Bacteria</taxon>
        <taxon>Bacillati</taxon>
        <taxon>Bacillota</taxon>
        <taxon>Clostridia</taxon>
        <taxon>Eubacteriales</taxon>
        <taxon>Clostridiaceae</taxon>
        <taxon>Clostridium</taxon>
    </lineage>
</organism>
<proteinExistence type="predicted"/>
<name>A0A0A0I402_CLOBO</name>
<dbReference type="Proteomes" id="UP000030014">
    <property type="component" value="Unassembled WGS sequence"/>
</dbReference>
<feature type="domain" description="HTH cro/C1-type" evidence="1">
    <location>
        <begin position="6"/>
        <end position="60"/>
    </location>
</feature>
<dbReference type="InterPro" id="IPR001387">
    <property type="entry name" value="Cro/C1-type_HTH"/>
</dbReference>
<protein>
    <submittedName>
        <fullName evidence="2">Transcriptional regulator</fullName>
    </submittedName>
</protein>
<reference evidence="2 3" key="1">
    <citation type="submission" date="2014-01" db="EMBL/GenBank/DDBJ databases">
        <title>Plasmidome dynamics in the species complex Clostridium novyi sensu lato converts strains of independent lineages into distinctly different pathogens.</title>
        <authorList>
            <person name="Skarin H."/>
            <person name="Segerman B."/>
        </authorList>
    </citation>
    <scope>NUCLEOTIDE SEQUENCE [LARGE SCALE GENOMIC DNA]</scope>
    <source>
        <strain evidence="2 3">DC5</strain>
    </source>
</reference>
<dbReference type="SMART" id="SM00530">
    <property type="entry name" value="HTH_XRE"/>
    <property type="match status" value="1"/>
</dbReference>
<accession>A0A0A0I402</accession>
<sequence>MIHKRISQIRRDNKLNQSEFGKKLGVSRDVVSNMENSRGNLKQLFLDHLCTVFNVNKTWLLTGEGEMYIVDDEAILGSALADIAAGNVSLQNIAKKLVKLDDEYLNLVEHLVNTLYESEKKKD</sequence>
<dbReference type="SUPFAM" id="SSF47413">
    <property type="entry name" value="lambda repressor-like DNA-binding domains"/>
    <property type="match status" value="1"/>
</dbReference>